<dbReference type="SUPFAM" id="SSF51197">
    <property type="entry name" value="Clavaminate synthase-like"/>
    <property type="match status" value="1"/>
</dbReference>
<organism evidence="2 3">
    <name type="scientific">Lymnaea stagnalis</name>
    <name type="common">Great pond snail</name>
    <name type="synonym">Helix stagnalis</name>
    <dbReference type="NCBI Taxonomy" id="6523"/>
    <lineage>
        <taxon>Eukaryota</taxon>
        <taxon>Metazoa</taxon>
        <taxon>Spiralia</taxon>
        <taxon>Lophotrochozoa</taxon>
        <taxon>Mollusca</taxon>
        <taxon>Gastropoda</taxon>
        <taxon>Heterobranchia</taxon>
        <taxon>Euthyneura</taxon>
        <taxon>Panpulmonata</taxon>
        <taxon>Hygrophila</taxon>
        <taxon>Lymnaeoidea</taxon>
        <taxon>Lymnaeidae</taxon>
        <taxon>Lymnaea</taxon>
    </lineage>
</organism>
<accession>A0AAV2IM50</accession>
<name>A0AAV2IM50_LYMST</name>
<dbReference type="InterPro" id="IPR008775">
    <property type="entry name" value="Phytyl_CoA_dOase-like"/>
</dbReference>
<keyword evidence="3" id="KW-1185">Reference proteome</keyword>
<evidence type="ECO:0000256" key="1">
    <source>
        <dbReference type="ARBA" id="ARBA00001962"/>
    </source>
</evidence>
<dbReference type="PANTHER" id="PTHR20883">
    <property type="entry name" value="PHYTANOYL-COA DIOXYGENASE DOMAIN CONTAINING 1"/>
    <property type="match status" value="1"/>
</dbReference>
<dbReference type="AlphaFoldDB" id="A0AAV2IM50"/>
<dbReference type="Proteomes" id="UP001497497">
    <property type="component" value="Unassembled WGS sequence"/>
</dbReference>
<evidence type="ECO:0000313" key="3">
    <source>
        <dbReference type="Proteomes" id="UP001497497"/>
    </source>
</evidence>
<protein>
    <recommendedName>
        <fullName evidence="4">Phytanoyl-CoA dioxygenase family protein</fullName>
    </recommendedName>
</protein>
<dbReference type="Gene3D" id="2.60.120.620">
    <property type="entry name" value="q2cbj1_9rhob like domain"/>
    <property type="match status" value="1"/>
</dbReference>
<dbReference type="Pfam" id="PF05721">
    <property type="entry name" value="PhyH"/>
    <property type="match status" value="1"/>
</dbReference>
<dbReference type="EMBL" id="CAXITT010001225">
    <property type="protein sequence ID" value="CAL1548219.1"/>
    <property type="molecule type" value="Genomic_DNA"/>
</dbReference>
<comment type="cofactor">
    <cofactor evidence="1">
        <name>Fe cation</name>
        <dbReference type="ChEBI" id="CHEBI:24875"/>
    </cofactor>
</comment>
<gene>
    <name evidence="2" type="ORF">GSLYS_00021536001</name>
</gene>
<comment type="caution">
    <text evidence="2">The sequence shown here is derived from an EMBL/GenBank/DDBJ whole genome shotgun (WGS) entry which is preliminary data.</text>
</comment>
<dbReference type="PANTHER" id="PTHR20883:SF51">
    <property type="entry name" value="PHYTANOYL-COA HYDROXYLASE"/>
    <property type="match status" value="1"/>
</dbReference>
<sequence>MCLWNNPGNDTTGALARTRKLAHTAEELLGSPVYHYHSKLMMKDARSGGKFVWHQDYGYWYKFACLFPDMLTVFIALDRTEKENGCLQVLRGSHRCGRIEHGIVADQTGADLDRVAELEKKLESLYVEMGPGDALFFHGNLLHTSSANTSDLRRWAILSCYNSIHNSPYEKINHALYAEPLVQLDNDAVLKKGVSRDLTGKEVLVKNDGKFGLYFSS</sequence>
<evidence type="ECO:0008006" key="4">
    <source>
        <dbReference type="Google" id="ProtNLM"/>
    </source>
</evidence>
<proteinExistence type="predicted"/>
<reference evidence="2 3" key="1">
    <citation type="submission" date="2024-04" db="EMBL/GenBank/DDBJ databases">
        <authorList>
            <consortium name="Genoscope - CEA"/>
            <person name="William W."/>
        </authorList>
    </citation>
    <scope>NUCLEOTIDE SEQUENCE [LARGE SCALE GENOMIC DNA]</scope>
</reference>
<evidence type="ECO:0000313" key="2">
    <source>
        <dbReference type="EMBL" id="CAL1548219.1"/>
    </source>
</evidence>